<dbReference type="CDD" id="cd16434">
    <property type="entry name" value="CheB-CheR_fusion"/>
    <property type="match status" value="1"/>
</dbReference>
<dbReference type="SUPFAM" id="SSF52738">
    <property type="entry name" value="Methylesterase CheB, C-terminal domain"/>
    <property type="match status" value="1"/>
</dbReference>
<evidence type="ECO:0000259" key="5">
    <source>
        <dbReference type="PROSITE" id="PS50122"/>
    </source>
</evidence>
<feature type="active site" evidence="4">
    <location>
        <position position="132"/>
    </location>
</feature>
<evidence type="ECO:0000256" key="1">
    <source>
        <dbReference type="ARBA" id="ARBA00022801"/>
    </source>
</evidence>
<evidence type="ECO:0000313" key="6">
    <source>
        <dbReference type="EMBL" id="TXD92341.1"/>
    </source>
</evidence>
<accession>A0A5C6ZPJ2</accession>
<dbReference type="GO" id="GO:0000156">
    <property type="term" value="F:phosphorelay response regulator activity"/>
    <property type="evidence" value="ECO:0007669"/>
    <property type="project" value="InterPro"/>
</dbReference>
<name>A0A5C6ZPJ2_9FLAO</name>
<dbReference type="GO" id="GO:0008984">
    <property type="term" value="F:protein-glutamate methylesterase activity"/>
    <property type="evidence" value="ECO:0007669"/>
    <property type="project" value="UniProtKB-EC"/>
</dbReference>
<evidence type="ECO:0000256" key="4">
    <source>
        <dbReference type="PROSITE-ProRule" id="PRU00050"/>
    </source>
</evidence>
<dbReference type="AlphaFoldDB" id="A0A5C6ZPJ2"/>
<dbReference type="GO" id="GO:0006935">
    <property type="term" value="P:chemotaxis"/>
    <property type="evidence" value="ECO:0007669"/>
    <property type="project" value="UniProtKB-UniRule"/>
</dbReference>
<proteinExistence type="predicted"/>
<dbReference type="Pfam" id="PF01339">
    <property type="entry name" value="CheB_methylest"/>
    <property type="match status" value="1"/>
</dbReference>
<feature type="domain" description="CheB-type methylesterase" evidence="5">
    <location>
        <begin position="6"/>
        <end position="182"/>
    </location>
</feature>
<dbReference type="GO" id="GO:0005737">
    <property type="term" value="C:cytoplasm"/>
    <property type="evidence" value="ECO:0007669"/>
    <property type="project" value="InterPro"/>
</dbReference>
<evidence type="ECO:0000256" key="2">
    <source>
        <dbReference type="ARBA" id="ARBA00039140"/>
    </source>
</evidence>
<dbReference type="PANTHER" id="PTHR42872:SF6">
    <property type="entry name" value="PROTEIN-GLUTAMATE METHYLESTERASE_PROTEIN-GLUTAMINE GLUTAMINASE"/>
    <property type="match status" value="1"/>
</dbReference>
<dbReference type="RefSeq" id="WP_146933929.1">
    <property type="nucleotide sequence ID" value="NZ_CBCSHZ010000025.1"/>
</dbReference>
<protein>
    <recommendedName>
        <fullName evidence="2">protein-glutamate methylesterase</fullName>
        <ecNumber evidence="2">3.1.1.61</ecNumber>
    </recommendedName>
</protein>
<keyword evidence="4" id="KW-0145">Chemotaxis</keyword>
<evidence type="ECO:0000256" key="3">
    <source>
        <dbReference type="ARBA" id="ARBA00048267"/>
    </source>
</evidence>
<comment type="catalytic activity">
    <reaction evidence="3">
        <text>[protein]-L-glutamate 5-O-methyl ester + H2O = L-glutamyl-[protein] + methanol + H(+)</text>
        <dbReference type="Rhea" id="RHEA:23236"/>
        <dbReference type="Rhea" id="RHEA-COMP:10208"/>
        <dbReference type="Rhea" id="RHEA-COMP:10311"/>
        <dbReference type="ChEBI" id="CHEBI:15377"/>
        <dbReference type="ChEBI" id="CHEBI:15378"/>
        <dbReference type="ChEBI" id="CHEBI:17790"/>
        <dbReference type="ChEBI" id="CHEBI:29973"/>
        <dbReference type="ChEBI" id="CHEBI:82795"/>
        <dbReference type="EC" id="3.1.1.61"/>
    </reaction>
</comment>
<dbReference type="EC" id="3.1.1.61" evidence="2"/>
<sequence length="191" mass="20651">MKTVQPIFIVGIGGSAGALNAYKVLLDAMPLDTGMAFVIISHMNPTAHSQLAKILQRHTKMSVTVAFEAMPILANHVYVIPTDSDLTMENYRFKVISPRISRNKQIDIFFISLASEIGVRAIGIILSGYNGDGTEGCRHIKANGGKTFVQDNSAEVDHMPISAQMAGCVDFVLPLKKIPAKLKKLAAALKT</sequence>
<evidence type="ECO:0000313" key="7">
    <source>
        <dbReference type="Proteomes" id="UP000321367"/>
    </source>
</evidence>
<gene>
    <name evidence="6" type="ORF">ES724_13975</name>
</gene>
<keyword evidence="1 4" id="KW-0378">Hydrolase</keyword>
<reference evidence="6 7" key="1">
    <citation type="submission" date="2019-08" db="EMBL/GenBank/DDBJ databases">
        <title>Genome sequence of Gillisia hiemivivida IC154 (type strain).</title>
        <authorList>
            <person name="Bowman J.P."/>
        </authorList>
    </citation>
    <scope>NUCLEOTIDE SEQUENCE [LARGE SCALE GENOMIC DNA]</scope>
    <source>
        <strain evidence="6 7">IC154</strain>
    </source>
</reference>
<feature type="active site" evidence="4">
    <location>
        <position position="15"/>
    </location>
</feature>
<dbReference type="InterPro" id="IPR000673">
    <property type="entry name" value="Sig_transdc_resp-reg_Me-estase"/>
</dbReference>
<dbReference type="PROSITE" id="PS50122">
    <property type="entry name" value="CHEB"/>
    <property type="match status" value="1"/>
</dbReference>
<feature type="active site" evidence="4">
    <location>
        <position position="42"/>
    </location>
</feature>
<dbReference type="OrthoDB" id="1524092at2"/>
<dbReference type="Proteomes" id="UP000321367">
    <property type="component" value="Unassembled WGS sequence"/>
</dbReference>
<dbReference type="Gene3D" id="3.40.50.180">
    <property type="entry name" value="Methylesterase CheB, C-terminal domain"/>
    <property type="match status" value="1"/>
</dbReference>
<comment type="caution">
    <text evidence="6">The sequence shown here is derived from an EMBL/GenBank/DDBJ whole genome shotgun (WGS) entry which is preliminary data.</text>
</comment>
<dbReference type="EMBL" id="VORY01000022">
    <property type="protein sequence ID" value="TXD92341.1"/>
    <property type="molecule type" value="Genomic_DNA"/>
</dbReference>
<dbReference type="InterPro" id="IPR035909">
    <property type="entry name" value="CheB_C"/>
</dbReference>
<organism evidence="6 7">
    <name type="scientific">Gillisia hiemivivida</name>
    <dbReference type="NCBI Taxonomy" id="291190"/>
    <lineage>
        <taxon>Bacteria</taxon>
        <taxon>Pseudomonadati</taxon>
        <taxon>Bacteroidota</taxon>
        <taxon>Flavobacteriia</taxon>
        <taxon>Flavobacteriales</taxon>
        <taxon>Flavobacteriaceae</taxon>
        <taxon>Gillisia</taxon>
    </lineage>
</organism>
<dbReference type="PANTHER" id="PTHR42872">
    <property type="entry name" value="PROTEIN-GLUTAMATE METHYLESTERASE/PROTEIN-GLUTAMINE GLUTAMINASE"/>
    <property type="match status" value="1"/>
</dbReference>
<keyword evidence="7" id="KW-1185">Reference proteome</keyword>